<dbReference type="AlphaFoldDB" id="L0EWW5"/>
<protein>
    <submittedName>
        <fullName evidence="8">25 kDa outer-membrane immunogenic protein</fullName>
    </submittedName>
</protein>
<evidence type="ECO:0000256" key="1">
    <source>
        <dbReference type="ARBA" id="ARBA00004442"/>
    </source>
</evidence>
<comment type="similarity">
    <text evidence="5">Belongs to the Omp25/RopB family.</text>
</comment>
<dbReference type="STRING" id="1215343.B488_11510"/>
<gene>
    <name evidence="8" type="ordered locus">B488_11510</name>
</gene>
<dbReference type="GO" id="GO:0009279">
    <property type="term" value="C:cell outer membrane"/>
    <property type="evidence" value="ECO:0007669"/>
    <property type="project" value="UniProtKB-SubCell"/>
</dbReference>
<evidence type="ECO:0000256" key="6">
    <source>
        <dbReference type="SAM" id="SignalP"/>
    </source>
</evidence>
<dbReference type="KEGG" id="lcc:B488_11510"/>
<dbReference type="SUPFAM" id="SSF56925">
    <property type="entry name" value="OMPA-like"/>
    <property type="match status" value="1"/>
</dbReference>
<evidence type="ECO:0000259" key="7">
    <source>
        <dbReference type="Pfam" id="PF13505"/>
    </source>
</evidence>
<reference evidence="8 9" key="1">
    <citation type="journal article" date="2012" name="Stand. Genomic Sci.">
        <title>Complete genome sequence of Liberibacter crescens BT-1.</title>
        <authorList>
            <person name="Leonard M.T."/>
            <person name="Fagen J.R."/>
            <person name="Davis-Richardson A.G."/>
            <person name="Davis M.J."/>
            <person name="Triplett E.W."/>
        </authorList>
    </citation>
    <scope>NUCLEOTIDE SEQUENCE [LARGE SCALE GENOMIC DNA]</scope>
    <source>
        <strain evidence="8 9">BT-1</strain>
    </source>
</reference>
<evidence type="ECO:0000256" key="2">
    <source>
        <dbReference type="ARBA" id="ARBA00022729"/>
    </source>
</evidence>
<feature type="domain" description="Outer membrane protein beta-barrel" evidence="7">
    <location>
        <begin position="41"/>
        <end position="218"/>
    </location>
</feature>
<evidence type="ECO:0000313" key="9">
    <source>
        <dbReference type="Proteomes" id="UP000010799"/>
    </source>
</evidence>
<dbReference type="EMBL" id="CP003789">
    <property type="protein sequence ID" value="AGA65143.1"/>
    <property type="molecule type" value="Genomic_DNA"/>
</dbReference>
<evidence type="ECO:0000313" key="8">
    <source>
        <dbReference type="EMBL" id="AGA65143.1"/>
    </source>
</evidence>
<dbReference type="Gene3D" id="2.40.160.20">
    <property type="match status" value="1"/>
</dbReference>
<dbReference type="InterPro" id="IPR051692">
    <property type="entry name" value="OMP-like"/>
</dbReference>
<dbReference type="InterPro" id="IPR011250">
    <property type="entry name" value="OMP/PagP_B-barrel"/>
</dbReference>
<dbReference type="eggNOG" id="COG3637">
    <property type="taxonomic scope" value="Bacteria"/>
</dbReference>
<evidence type="ECO:0000256" key="4">
    <source>
        <dbReference type="ARBA" id="ARBA00023237"/>
    </source>
</evidence>
<proteinExistence type="inferred from homology"/>
<dbReference type="PANTHER" id="PTHR34001">
    <property type="entry name" value="BLL7405 PROTEIN"/>
    <property type="match status" value="1"/>
</dbReference>
<feature type="chain" id="PRO_5003941247" evidence="6">
    <location>
        <begin position="24"/>
        <end position="218"/>
    </location>
</feature>
<dbReference type="HOGENOM" id="CLU_037100_4_0_5"/>
<keyword evidence="2 6" id="KW-0732">Signal</keyword>
<dbReference type="Pfam" id="PF13505">
    <property type="entry name" value="OMP_b-brl"/>
    <property type="match status" value="1"/>
</dbReference>
<dbReference type="PANTHER" id="PTHR34001:SF3">
    <property type="entry name" value="BLL7405 PROTEIN"/>
    <property type="match status" value="1"/>
</dbReference>
<feature type="signal peptide" evidence="6">
    <location>
        <begin position="1"/>
        <end position="23"/>
    </location>
</feature>
<evidence type="ECO:0000256" key="5">
    <source>
        <dbReference type="ARBA" id="ARBA00038306"/>
    </source>
</evidence>
<dbReference type="InterPro" id="IPR027385">
    <property type="entry name" value="Beta-barrel_OMP"/>
</dbReference>
<name>L0EWW5_LIBCB</name>
<keyword evidence="3" id="KW-0472">Membrane</keyword>
<keyword evidence="9" id="KW-1185">Reference proteome</keyword>
<evidence type="ECO:0000256" key="3">
    <source>
        <dbReference type="ARBA" id="ARBA00023136"/>
    </source>
</evidence>
<dbReference type="Proteomes" id="UP000010799">
    <property type="component" value="Chromosome"/>
</dbReference>
<dbReference type="PATRIC" id="fig|1215343.11.peg.1186"/>
<organism evidence="8 9">
    <name type="scientific">Liberibacter crescens (strain BT-1)</name>
    <dbReference type="NCBI Taxonomy" id="1215343"/>
    <lineage>
        <taxon>Bacteria</taxon>
        <taxon>Pseudomonadati</taxon>
        <taxon>Pseudomonadota</taxon>
        <taxon>Alphaproteobacteria</taxon>
        <taxon>Hyphomicrobiales</taxon>
        <taxon>Rhizobiaceae</taxon>
        <taxon>Liberibacter</taxon>
    </lineage>
</organism>
<keyword evidence="4" id="KW-0998">Cell outer membrane</keyword>
<accession>L0EWW5</accession>
<dbReference type="RefSeq" id="WP_015273568.1">
    <property type="nucleotide sequence ID" value="NC_019907.1"/>
</dbReference>
<sequence>MRNVFLTLGASTIVLASFFSANAADAVHDIQSAPSAPSIPSTPSSSGLDWSGAYIGGQGFFTNGRLTNPRTRSKNAFGGGVYGGYNLQYDHIVYGVEGDLGYSRIRINDTNVVAKTGFQSSLRGRVGYAFDPVLLYATGGLALGRNKFSAIDNSVSVNKVGIGYTVGAGVETFLTDNVTARLEYRYTRLGKKDFTLRDAAFSRGYSANNISVGIGVKF</sequence>
<comment type="subcellular location">
    <subcellularLocation>
        <location evidence="1">Cell outer membrane</location>
    </subcellularLocation>
</comment>